<sequence length="84" mass="9247">MGPVTIICGWPLHYPLWVKISSMMFSWYTWHTMAQGMLNALMTSEMSCLIHLAPAIMPPSGSNNSHCLTTSTLVGCQPPSQHNA</sequence>
<protein>
    <submittedName>
        <fullName evidence="1">Uncharacterized protein</fullName>
    </submittedName>
</protein>
<keyword evidence="2" id="KW-1185">Reference proteome</keyword>
<comment type="caution">
    <text evidence="1">The sequence shown here is derived from an EMBL/GenBank/DDBJ whole genome shotgun (WGS) entry which is preliminary data.</text>
</comment>
<proteinExistence type="predicted"/>
<dbReference type="Proteomes" id="UP000770717">
    <property type="component" value="Unassembled WGS sequence"/>
</dbReference>
<reference evidence="1" key="1">
    <citation type="thesis" date="2020" institute="ProQuest LLC" country="789 East Eisenhower Parkway, Ann Arbor, MI, USA">
        <title>Comparative Genomics and Chromosome Evolution.</title>
        <authorList>
            <person name="Mudd A.B."/>
        </authorList>
    </citation>
    <scope>NUCLEOTIDE SEQUENCE</scope>
    <source>
        <strain evidence="1">HN-11 Male</strain>
        <tissue evidence="1">Kidney and liver</tissue>
    </source>
</reference>
<name>A0A8J6FX21_ELECQ</name>
<evidence type="ECO:0000313" key="1">
    <source>
        <dbReference type="EMBL" id="KAG9494560.1"/>
    </source>
</evidence>
<gene>
    <name evidence="1" type="ORF">GDO78_002079</name>
</gene>
<dbReference type="AlphaFoldDB" id="A0A8J6FX21"/>
<accession>A0A8J6FX21</accession>
<organism evidence="1 2">
    <name type="scientific">Eleutherodactylus coqui</name>
    <name type="common">Puerto Rican coqui</name>
    <dbReference type="NCBI Taxonomy" id="57060"/>
    <lineage>
        <taxon>Eukaryota</taxon>
        <taxon>Metazoa</taxon>
        <taxon>Chordata</taxon>
        <taxon>Craniata</taxon>
        <taxon>Vertebrata</taxon>
        <taxon>Euteleostomi</taxon>
        <taxon>Amphibia</taxon>
        <taxon>Batrachia</taxon>
        <taxon>Anura</taxon>
        <taxon>Neobatrachia</taxon>
        <taxon>Hyloidea</taxon>
        <taxon>Eleutherodactylidae</taxon>
        <taxon>Eleutherodactylinae</taxon>
        <taxon>Eleutherodactylus</taxon>
        <taxon>Eleutherodactylus</taxon>
    </lineage>
</organism>
<evidence type="ECO:0000313" key="2">
    <source>
        <dbReference type="Proteomes" id="UP000770717"/>
    </source>
</evidence>
<dbReference type="EMBL" id="WNTK01000001">
    <property type="protein sequence ID" value="KAG9494560.1"/>
    <property type="molecule type" value="Genomic_DNA"/>
</dbReference>